<proteinExistence type="predicted"/>
<dbReference type="AlphaFoldDB" id="M0C9D4"/>
<dbReference type="EMBL" id="AOIU01000048">
    <property type="protein sequence ID" value="ELZ19891.1"/>
    <property type="molecule type" value="Genomic_DNA"/>
</dbReference>
<dbReference type="OrthoDB" id="237450at2157"/>
<dbReference type="Proteomes" id="UP000011626">
    <property type="component" value="Unassembled WGS sequence"/>
</dbReference>
<accession>M0C9D4</accession>
<dbReference type="Pfam" id="PF20586">
    <property type="entry name" value="DUF6788"/>
    <property type="match status" value="1"/>
</dbReference>
<reference evidence="2 3" key="1">
    <citation type="journal article" date="2014" name="PLoS Genet.">
        <title>Phylogenetically driven sequencing of extremely halophilic archaea reveals strategies for static and dynamic osmo-response.</title>
        <authorList>
            <person name="Becker E.A."/>
            <person name="Seitzer P.M."/>
            <person name="Tritt A."/>
            <person name="Larsen D."/>
            <person name="Krusor M."/>
            <person name="Yao A.I."/>
            <person name="Wu D."/>
            <person name="Madern D."/>
            <person name="Eisen J.A."/>
            <person name="Darling A.E."/>
            <person name="Facciotti M.T."/>
        </authorList>
    </citation>
    <scope>NUCLEOTIDE SEQUENCE [LARGE SCALE GENOMIC DNA]</scope>
    <source>
        <strain evidence="2 3">2-9-1</strain>
    </source>
</reference>
<protein>
    <recommendedName>
        <fullName evidence="1">DUF6788 domain-containing protein</fullName>
    </recommendedName>
</protein>
<evidence type="ECO:0000313" key="2">
    <source>
        <dbReference type="EMBL" id="ELZ19891.1"/>
    </source>
</evidence>
<evidence type="ECO:0000259" key="1">
    <source>
        <dbReference type="Pfam" id="PF20586"/>
    </source>
</evidence>
<comment type="caution">
    <text evidence="2">The sequence shown here is derived from an EMBL/GenBank/DDBJ whole genome shotgun (WGS) entry which is preliminary data.</text>
</comment>
<keyword evidence="3" id="KW-1185">Reference proteome</keyword>
<name>M0C9D4_9EURY</name>
<dbReference type="InterPro" id="IPR046738">
    <property type="entry name" value="DUF6788"/>
</dbReference>
<gene>
    <name evidence="2" type="ORF">C475_21374</name>
</gene>
<dbReference type="eggNOG" id="arCOG06178">
    <property type="taxonomic scope" value="Archaea"/>
</dbReference>
<dbReference type="RefSeq" id="WP_006885937.1">
    <property type="nucleotide sequence ID" value="NZ_AOIU01000048.1"/>
</dbReference>
<organism evidence="2 3">
    <name type="scientific">Halosimplex carlsbadense 2-9-1</name>
    <dbReference type="NCBI Taxonomy" id="797114"/>
    <lineage>
        <taxon>Archaea</taxon>
        <taxon>Methanobacteriati</taxon>
        <taxon>Methanobacteriota</taxon>
        <taxon>Stenosarchaea group</taxon>
        <taxon>Halobacteria</taxon>
        <taxon>Halobacteriales</taxon>
        <taxon>Haloarculaceae</taxon>
        <taxon>Halosimplex</taxon>
    </lineage>
</organism>
<sequence>MPDDVSAPAALPKYLAEGLPKQDVSTLEATSEFVDALIAEKERPVETEDIPDDAEVIDDEADGYVVEELVRCGKDGCRCASGAESDMHGPYEYRYYRDDDGTLRKEYVDNR</sequence>
<feature type="domain" description="DUF6788" evidence="1">
    <location>
        <begin position="55"/>
        <end position="109"/>
    </location>
</feature>
<evidence type="ECO:0000313" key="3">
    <source>
        <dbReference type="Proteomes" id="UP000011626"/>
    </source>
</evidence>